<proteinExistence type="predicted"/>
<gene>
    <name evidence="2" type="ORF">GM418_23155</name>
</gene>
<reference evidence="2 3" key="1">
    <citation type="submission" date="2019-11" db="EMBL/GenBank/DDBJ databases">
        <authorList>
            <person name="Zheng R.K."/>
            <person name="Sun C.M."/>
        </authorList>
    </citation>
    <scope>NUCLEOTIDE SEQUENCE [LARGE SCALE GENOMIC DNA]</scope>
    <source>
        <strain evidence="2 3">WC007</strain>
    </source>
</reference>
<feature type="chain" id="PRO_5026197138" evidence="1">
    <location>
        <begin position="24"/>
        <end position="264"/>
    </location>
</feature>
<dbReference type="KEGG" id="mcos:GM418_23155"/>
<keyword evidence="1" id="KW-0732">Signal</keyword>
<dbReference type="AlphaFoldDB" id="A0A6I6K8R6"/>
<accession>A0A6I6K8R6</accession>
<dbReference type="EMBL" id="CP046401">
    <property type="protein sequence ID" value="QGY46454.1"/>
    <property type="molecule type" value="Genomic_DNA"/>
</dbReference>
<dbReference type="PROSITE" id="PS51257">
    <property type="entry name" value="PROKAR_LIPOPROTEIN"/>
    <property type="match status" value="1"/>
</dbReference>
<evidence type="ECO:0000313" key="2">
    <source>
        <dbReference type="EMBL" id="QGY46454.1"/>
    </source>
</evidence>
<protein>
    <submittedName>
        <fullName evidence="2">Uncharacterized protein</fullName>
    </submittedName>
</protein>
<keyword evidence="3" id="KW-1185">Reference proteome</keyword>
<feature type="signal peptide" evidence="1">
    <location>
        <begin position="1"/>
        <end position="23"/>
    </location>
</feature>
<name>A0A6I6K8R6_9BACT</name>
<sequence length="264" mass="28520">MKTKKNLIWALIAVAGMIGFVSCSDDDDPVTEDKEVFTEAEAVEIVAYSVASGSDGLTADIETTAELSGQSVDSNGLKSADSNTLSCGESRDTTFTSKSTSLITFESSKMYDYMLECDESDDPLMLDFSFTYEGEFDAPRIASQHSGSGDFTVTDIEHTSDMYLVNGTWQRSSGFESKIRNQGTRQASLRFELVDVAVEKEPKEVDNGTIIFSIEGESASGSSSSGYKYEGTITYNGNGEAIIEITGSSSSYITNLETGEVEEL</sequence>
<organism evidence="2 3">
    <name type="scientific">Maribellus comscasis</name>
    <dbReference type="NCBI Taxonomy" id="2681766"/>
    <lineage>
        <taxon>Bacteria</taxon>
        <taxon>Pseudomonadati</taxon>
        <taxon>Bacteroidota</taxon>
        <taxon>Bacteroidia</taxon>
        <taxon>Marinilabiliales</taxon>
        <taxon>Prolixibacteraceae</taxon>
        <taxon>Maribellus</taxon>
    </lineage>
</organism>
<evidence type="ECO:0000256" key="1">
    <source>
        <dbReference type="SAM" id="SignalP"/>
    </source>
</evidence>
<dbReference type="Proteomes" id="UP000428260">
    <property type="component" value="Chromosome"/>
</dbReference>
<dbReference type="RefSeq" id="WP_158869587.1">
    <property type="nucleotide sequence ID" value="NZ_CP046401.1"/>
</dbReference>
<evidence type="ECO:0000313" key="3">
    <source>
        <dbReference type="Proteomes" id="UP000428260"/>
    </source>
</evidence>